<organism evidence="1 2">
    <name type="scientific">Choristoneura fumiferana</name>
    <name type="common">Spruce budworm moth</name>
    <name type="synonym">Archips fumiferana</name>
    <dbReference type="NCBI Taxonomy" id="7141"/>
    <lineage>
        <taxon>Eukaryota</taxon>
        <taxon>Metazoa</taxon>
        <taxon>Ecdysozoa</taxon>
        <taxon>Arthropoda</taxon>
        <taxon>Hexapoda</taxon>
        <taxon>Insecta</taxon>
        <taxon>Pterygota</taxon>
        <taxon>Neoptera</taxon>
        <taxon>Endopterygota</taxon>
        <taxon>Lepidoptera</taxon>
        <taxon>Glossata</taxon>
        <taxon>Ditrysia</taxon>
        <taxon>Tortricoidea</taxon>
        <taxon>Tortricidae</taxon>
        <taxon>Tortricinae</taxon>
        <taxon>Choristoneura</taxon>
    </lineage>
</organism>
<evidence type="ECO:0000313" key="1">
    <source>
        <dbReference type="EMBL" id="KAI8424901.1"/>
    </source>
</evidence>
<name>A0ACC0JL60_CHOFU</name>
<dbReference type="EMBL" id="CM046111">
    <property type="protein sequence ID" value="KAI8424901.1"/>
    <property type="molecule type" value="Genomic_DNA"/>
</dbReference>
<accession>A0ACC0JL60</accession>
<keyword evidence="2" id="KW-1185">Reference proteome</keyword>
<reference evidence="1 2" key="1">
    <citation type="journal article" date="2022" name="Genome Biol. Evol.">
        <title>The Spruce Budworm Genome: Reconstructing the Evolutionary History of Antifreeze Proteins.</title>
        <authorList>
            <person name="Beliveau C."/>
            <person name="Gagne P."/>
            <person name="Picq S."/>
            <person name="Vernygora O."/>
            <person name="Keeling C.I."/>
            <person name="Pinkney K."/>
            <person name="Doucet D."/>
            <person name="Wen F."/>
            <person name="Johnston J.S."/>
            <person name="Maaroufi H."/>
            <person name="Boyle B."/>
            <person name="Laroche J."/>
            <person name="Dewar K."/>
            <person name="Juretic N."/>
            <person name="Blackburn G."/>
            <person name="Nisole A."/>
            <person name="Brunet B."/>
            <person name="Brandao M."/>
            <person name="Lumley L."/>
            <person name="Duan J."/>
            <person name="Quan G."/>
            <person name="Lucarotti C.J."/>
            <person name="Roe A.D."/>
            <person name="Sperling F.A.H."/>
            <person name="Levesque R.C."/>
            <person name="Cusson M."/>
        </authorList>
    </citation>
    <scope>NUCLEOTIDE SEQUENCE [LARGE SCALE GENOMIC DNA]</scope>
    <source>
        <strain evidence="1">Glfc:IPQL:Cfum</strain>
    </source>
</reference>
<evidence type="ECO:0000313" key="2">
    <source>
        <dbReference type="Proteomes" id="UP001064048"/>
    </source>
</evidence>
<protein>
    <submittedName>
        <fullName evidence="1">Uncharacterized protein</fullName>
    </submittedName>
</protein>
<dbReference type="Proteomes" id="UP001064048">
    <property type="component" value="Chromosome 11"/>
</dbReference>
<gene>
    <name evidence="1" type="ORF">MSG28_006821</name>
</gene>
<comment type="caution">
    <text evidence="1">The sequence shown here is derived from an EMBL/GenBank/DDBJ whole genome shotgun (WGS) entry which is preliminary data.</text>
</comment>
<proteinExistence type="predicted"/>
<sequence length="2226" mass="244446">MSIMEEREDDGPGVPDMTMMPQITEQAINDNLRRRYKHDLVYVSFLLAEIAPLFIFLKETFQTYTGSILVAVNPYKELGCYTTEHMQDFRGKAFGNLPPHVFALAESAYSSLRNGEKNQSVVISGESGAGKTETTKLILQYLCAAGGQATWAEQQILEANTVLEAASANSASVRSARVMPSNRAALREAGNAKTVRNDNSSRFGKFVEVRLDHRGGIRGAVLRDFLLERARITGPAPRETNYHVFYQLVEGAKHNAELRTALRLRDGVHFKYLRPEDEDARKGLGGEQGKLEALQLALTVLQVPPQMCEGLFKVLAAVLWLGNIQFQDVDGERSALAAEDAEAVDAVAALLGLAPPTAQRVLLERQINVRGNVTDIPLRLPEARENRHAMARALYSRTFAWLVRHVNSCSAPGREAPRALGVLDIFGFENFASNSLEQLCINYANEKLHMFFNNYVFALEQEIYRQEGIVYNQIQFTDNAACLELLEKPPRSLLKLLSEQCHMPKGSDSAYLTNIQGEFGEHQSFVKGSRRKWEEEFGVQHYAGTVCYSVQGFVDKNRDTQQDAFIDHLSRSANPFVRELADYVQDLAPPGQDMSLSSPSSMGTTQRGTSKGRPTVVDTFRAQLQSLVDMLQATDVWYVRCIKPNENKEAGTYSDQLVLEQLRYLGMNEIVRIRRDGYPVHLPAPLFAARYRCLLPRPNNNPDIGAVMAIVNAPKDDWQIGHTKIFMRSSVHMPLEAKRTGLLQSSALRLQRWYKGSVKRRQYLQWRNAVIVLQAAWRGWKDRAAFLRMRRATLTLQRHLRGAFAREVAAALREMKRVNQEIKLREERNSLAEKANQERVELENMADQLRGLANPSGRVDSVNLDNLFDFLADVPAQRGAPDGQPAHQPSIAEIGDSMQRLAEDMNHELEHVLAAEMNELSKSTTEAQRKPDGAPSESIPPPPPSSLPLTSIHQPSTPMTTSTSSTNGIMTTSTNGVPGIMTSSANGLPGLMTSSTNGLPGAMTSSTNGLTPSSDVMTSSMTLPPPPPPAGPAEESPVFPPPPPPCTLPEPAGPPPPPPAAKATTALQKHVTTPTSPSSTFHSDITPPELTNGVIPNGKLSVLNGKEPIYESVIPRPNADQDMPPPPLLPPENGFSTREPEPEPSEPLPPLPTQKTPQQKPANIMTSSMTSQKLPSSMTNSVTSHKSATPPPPIPMDTCMSPPLMMNGDGTERSARRKERVERRLHQMEAAATPPTSAVPPTTPPADAANDLAEFAKLYFNDHPRSPEGTIIATLTRKSKSMELLTKEEMITYHKGNNIPTSHIQLHDPDSVTAAVSIFRDLCRYMRGELTVDKETQVIQSLIGKGLEREELRDEILVQCVRQITECPVEEWAERVWLILCLCAVAWQPSRGLARYYCAWLRARARAAAPARAAHTAQWCLDNCRGAAPRLLPPSTVEIAAMRRLGTIVCRFFFLDGRTKAIDVHPADTAAAAAARLADKLGLAPHSRAGWAVYQQRGGREEHVRATHYLYDVIAAWEMQQGPGGGSADNRFVFKRRLFRGGRELPHDPVEVALLYAQAVHSVVKMDEFPVSEKVALQLAGLQAQVSLGEPPPSPPPPHTRAYYSHPEQFLPPRVARARPQHQWATILAQAHRQFGAGRAELTAKALYLSCVMQYPLYGVTLFPVTYKGYWAHGPNVLLGVGSEGVVLVRPSDKVALAEYPYSNIAALLMDPVDNGLTISLTHHGQLDGHRCIVLESPQKNEAAWLMAAYSPVLANGLADEPPRRAAPASERSRLAAALKSARRALVDSGVLRRPSEVSAGNFLRNTLRRLSKHRLEKVRLDMAAETQGECYKGFPAGYWCWSRTLPHSLTKLNEAEEVAAMQIFKVSRMPHHGLLKWFVVDIMSHAGLNTNEGSTTNLANNNSVSSQESESDDRVALAQALLQRCLQKDTLLSELYVQLIKQTTEHPEPASRVSARHWALLCAAVGAALPPTKPVRRLLLAHLRYRGTALHAGEEGKFARRAEQVALSIAQVPRRAAAPSKEELLCAAARRPLHVRVLLLDGKQLGLVFGPAATADHLVAMLREKIGLSDAATGYALYEVCANSTPAGAGERALGGAERVGDVLARWEKAGATAAACRLVFKKRLFLGERPLHTACTAEMELLYYQVLHSIRHDRLPIETDEAVMVAALHAQVVGGECAGGGEECAAAAAAVLPARLALPAPAVRLHHLALRGTPPTPPCSARSH</sequence>